<comment type="caution">
    <text evidence="1">The sequence shown here is derived from an EMBL/GenBank/DDBJ whole genome shotgun (WGS) entry which is preliminary data.</text>
</comment>
<organism evidence="1 2">
    <name type="scientific">Euroglyphus maynei</name>
    <name type="common">Mayne's house dust mite</name>
    <dbReference type="NCBI Taxonomy" id="6958"/>
    <lineage>
        <taxon>Eukaryota</taxon>
        <taxon>Metazoa</taxon>
        <taxon>Ecdysozoa</taxon>
        <taxon>Arthropoda</taxon>
        <taxon>Chelicerata</taxon>
        <taxon>Arachnida</taxon>
        <taxon>Acari</taxon>
        <taxon>Acariformes</taxon>
        <taxon>Sarcoptiformes</taxon>
        <taxon>Astigmata</taxon>
        <taxon>Psoroptidia</taxon>
        <taxon>Analgoidea</taxon>
        <taxon>Pyroglyphidae</taxon>
        <taxon>Pyroglyphinae</taxon>
        <taxon>Euroglyphus</taxon>
    </lineage>
</organism>
<reference evidence="1 2" key="1">
    <citation type="submission" date="2017-03" db="EMBL/GenBank/DDBJ databases">
        <title>Genome Survey of Euroglyphus maynei.</title>
        <authorList>
            <person name="Arlian L.G."/>
            <person name="Morgan M.S."/>
            <person name="Rider S.D."/>
        </authorList>
    </citation>
    <scope>NUCLEOTIDE SEQUENCE [LARGE SCALE GENOMIC DNA]</scope>
    <source>
        <strain evidence="1">Arlian Lab</strain>
        <tissue evidence="1">Whole body</tissue>
    </source>
</reference>
<dbReference type="AlphaFoldDB" id="A0A1Y3ANI3"/>
<sequence length="22" mass="2692">MKLIIQPTYKWLPKKHPQKLSN</sequence>
<keyword evidence="2" id="KW-1185">Reference proteome</keyword>
<dbReference type="EMBL" id="MUJZ01067732">
    <property type="protein sequence ID" value="OTF70012.1"/>
    <property type="molecule type" value="Genomic_DNA"/>
</dbReference>
<dbReference type="Proteomes" id="UP000194236">
    <property type="component" value="Unassembled WGS sequence"/>
</dbReference>
<evidence type="ECO:0000313" key="1">
    <source>
        <dbReference type="EMBL" id="OTF70012.1"/>
    </source>
</evidence>
<name>A0A1Y3ANI3_EURMA</name>
<proteinExistence type="predicted"/>
<protein>
    <submittedName>
        <fullName evidence="1">Uncharacterized protein</fullName>
    </submittedName>
</protein>
<evidence type="ECO:0000313" key="2">
    <source>
        <dbReference type="Proteomes" id="UP000194236"/>
    </source>
</evidence>
<gene>
    <name evidence="1" type="ORF">BLA29_015382</name>
</gene>
<accession>A0A1Y3ANI3</accession>